<reference evidence="7" key="3">
    <citation type="submission" date="2015-06" db="UniProtKB">
        <authorList>
            <consortium name="EnsemblMetazoa"/>
        </authorList>
    </citation>
    <scope>IDENTIFICATION</scope>
</reference>
<dbReference type="Pfam" id="PF00620">
    <property type="entry name" value="RhoGAP"/>
    <property type="match status" value="1"/>
</dbReference>
<dbReference type="PROSITE" id="PS50238">
    <property type="entry name" value="RHOGAP"/>
    <property type="match status" value="1"/>
</dbReference>
<feature type="signal peptide" evidence="4">
    <location>
        <begin position="1"/>
        <end position="29"/>
    </location>
</feature>
<dbReference type="Proteomes" id="UP000015101">
    <property type="component" value="Unassembled WGS sequence"/>
</dbReference>
<feature type="domain" description="Phorbol-ester/DAG-type" evidence="5">
    <location>
        <begin position="1"/>
        <end position="48"/>
    </location>
</feature>
<gene>
    <name evidence="7" type="primary">20215110</name>
</gene>
<evidence type="ECO:0008006" key="9">
    <source>
        <dbReference type="Google" id="ProtNLM"/>
    </source>
</evidence>
<dbReference type="EnsemblMetazoa" id="HelroT75127">
    <property type="protein sequence ID" value="HelroP75127"/>
    <property type="gene ID" value="HelroG75127"/>
</dbReference>
<reference evidence="8" key="2">
    <citation type="journal article" date="2013" name="Nature">
        <title>Insights into bilaterian evolution from three spiralian genomes.</title>
        <authorList>
            <person name="Simakov O."/>
            <person name="Marletaz F."/>
            <person name="Cho S.J."/>
            <person name="Edsinger-Gonzales E."/>
            <person name="Havlak P."/>
            <person name="Hellsten U."/>
            <person name="Kuo D.H."/>
            <person name="Larsson T."/>
            <person name="Lv J."/>
            <person name="Arendt D."/>
            <person name="Savage R."/>
            <person name="Osoegawa K."/>
            <person name="de Jong P."/>
            <person name="Grimwood J."/>
            <person name="Chapman J.A."/>
            <person name="Shapiro H."/>
            <person name="Aerts A."/>
            <person name="Otillar R.P."/>
            <person name="Terry A.Y."/>
            <person name="Boore J.L."/>
            <person name="Grigoriev I.V."/>
            <person name="Lindberg D.R."/>
            <person name="Seaver E.C."/>
            <person name="Weisblat D.A."/>
            <person name="Putnam N.H."/>
            <person name="Rokhsar D.S."/>
        </authorList>
    </citation>
    <scope>NUCLEOTIDE SEQUENCE</scope>
</reference>
<dbReference type="InterPro" id="IPR008936">
    <property type="entry name" value="Rho_GTPase_activation_prot"/>
</dbReference>
<dbReference type="InterPro" id="IPR020454">
    <property type="entry name" value="DAG/PE-bd"/>
</dbReference>
<evidence type="ECO:0000313" key="7">
    <source>
        <dbReference type="EnsemblMetazoa" id="HelroP75127"/>
    </source>
</evidence>
<proteinExistence type="predicted"/>
<evidence type="ECO:0000313" key="8">
    <source>
        <dbReference type="Proteomes" id="UP000015101"/>
    </source>
</evidence>
<accession>T1G212</accession>
<dbReference type="InterPro" id="IPR046349">
    <property type="entry name" value="C1-like_sf"/>
</dbReference>
<dbReference type="InterPro" id="IPR051854">
    <property type="entry name" value="Rho-type_GAP"/>
</dbReference>
<evidence type="ECO:0000259" key="6">
    <source>
        <dbReference type="PROSITE" id="PS50238"/>
    </source>
</evidence>
<evidence type="ECO:0000259" key="5">
    <source>
        <dbReference type="PROSITE" id="PS50081"/>
    </source>
</evidence>
<feature type="chain" id="PRO_5046332011" description="Chimerin 1" evidence="4">
    <location>
        <begin position="30"/>
        <end position="258"/>
    </location>
</feature>
<evidence type="ECO:0000256" key="2">
    <source>
        <dbReference type="ARBA" id="ARBA00022723"/>
    </source>
</evidence>
<organism evidence="7 8">
    <name type="scientific">Helobdella robusta</name>
    <name type="common">Californian leech</name>
    <dbReference type="NCBI Taxonomy" id="6412"/>
    <lineage>
        <taxon>Eukaryota</taxon>
        <taxon>Metazoa</taxon>
        <taxon>Spiralia</taxon>
        <taxon>Lophotrochozoa</taxon>
        <taxon>Annelida</taxon>
        <taxon>Clitellata</taxon>
        <taxon>Hirudinea</taxon>
        <taxon>Rhynchobdellida</taxon>
        <taxon>Glossiphoniidae</taxon>
        <taxon>Helobdella</taxon>
    </lineage>
</organism>
<evidence type="ECO:0000256" key="4">
    <source>
        <dbReference type="SAM" id="SignalP"/>
    </source>
</evidence>
<dbReference type="GO" id="GO:0016020">
    <property type="term" value="C:membrane"/>
    <property type="evidence" value="ECO:0007669"/>
    <property type="project" value="UniProtKB-SubCell"/>
</dbReference>
<dbReference type="GO" id="GO:0008270">
    <property type="term" value="F:zinc ion binding"/>
    <property type="evidence" value="ECO:0007669"/>
    <property type="project" value="UniProtKB-KW"/>
</dbReference>
<feature type="domain" description="Rho-GAP" evidence="6">
    <location>
        <begin position="61"/>
        <end position="254"/>
    </location>
</feature>
<dbReference type="SMART" id="SM00324">
    <property type="entry name" value="RhoGAP"/>
    <property type="match status" value="1"/>
</dbReference>
<sequence length="258" mass="29786">MQLYTFKGPHWCDFCANFLWGLIAQGVKCQDCGFNAHKKCSEKVPNDCMPDMKYVKRVFGVDLTTLVKAQNTLIPAVVEMCIREIEKRGIESEGLYRVAGFHDDVEAIRMSFDKDGDQTDISVDRYDDLNTIASVLKLYFRLLPIPLITFEVYFKVIDIVREDDLNNTQKLEQIKNSFELLPPAHNHTLKHLISHLHRVTEKQQKNMMNAENLAIVFAPTLLRSPETDPLFSLTAVRYERELIELLILNHSYFCTNLS</sequence>
<dbReference type="PANTHER" id="PTHR46075:SF2">
    <property type="entry name" value="RHO GTPASE ACTIVATING PROTEIN AT 5A, ISOFORM A"/>
    <property type="match status" value="1"/>
</dbReference>
<keyword evidence="2" id="KW-0479">Metal-binding</keyword>
<evidence type="ECO:0000256" key="3">
    <source>
        <dbReference type="ARBA" id="ARBA00022833"/>
    </source>
</evidence>
<dbReference type="GO" id="GO:0007165">
    <property type="term" value="P:signal transduction"/>
    <property type="evidence" value="ECO:0007669"/>
    <property type="project" value="InterPro"/>
</dbReference>
<name>T1G212_HELRO</name>
<dbReference type="Gene3D" id="3.30.60.20">
    <property type="match status" value="1"/>
</dbReference>
<keyword evidence="8" id="KW-1185">Reference proteome</keyword>
<dbReference type="STRING" id="6412.T1G212"/>
<reference evidence="8" key="1">
    <citation type="submission" date="2012-12" db="EMBL/GenBank/DDBJ databases">
        <authorList>
            <person name="Hellsten U."/>
            <person name="Grimwood J."/>
            <person name="Chapman J.A."/>
            <person name="Shapiro H."/>
            <person name="Aerts A."/>
            <person name="Otillar R.P."/>
            <person name="Terry A.Y."/>
            <person name="Boore J.L."/>
            <person name="Simakov O."/>
            <person name="Marletaz F."/>
            <person name="Cho S.-J."/>
            <person name="Edsinger-Gonzales E."/>
            <person name="Havlak P."/>
            <person name="Kuo D.-H."/>
            <person name="Larsson T."/>
            <person name="Lv J."/>
            <person name="Arendt D."/>
            <person name="Savage R."/>
            <person name="Osoegawa K."/>
            <person name="de Jong P."/>
            <person name="Lindberg D.R."/>
            <person name="Seaver E.C."/>
            <person name="Weisblat D.A."/>
            <person name="Putnam N.H."/>
            <person name="Grigoriev I.V."/>
            <person name="Rokhsar D.S."/>
        </authorList>
    </citation>
    <scope>NUCLEOTIDE SEQUENCE</scope>
</reference>
<dbReference type="PROSITE" id="PS50081">
    <property type="entry name" value="ZF_DAG_PE_2"/>
    <property type="match status" value="1"/>
</dbReference>
<dbReference type="Pfam" id="PF00130">
    <property type="entry name" value="C1_1"/>
    <property type="match status" value="1"/>
</dbReference>
<dbReference type="InterPro" id="IPR000198">
    <property type="entry name" value="RhoGAP_dom"/>
</dbReference>
<dbReference type="CTD" id="20215110"/>
<keyword evidence="4" id="KW-0732">Signal</keyword>
<dbReference type="InterPro" id="IPR002219">
    <property type="entry name" value="PKC_DAG/PE"/>
</dbReference>
<dbReference type="OrthoDB" id="3196451at2759"/>
<dbReference type="KEGG" id="hro:HELRODRAFT_75127"/>
<keyword evidence="3" id="KW-0862">Zinc</keyword>
<dbReference type="AlphaFoldDB" id="T1G212"/>
<dbReference type="SMART" id="SM00109">
    <property type="entry name" value="C1"/>
    <property type="match status" value="1"/>
</dbReference>
<dbReference type="Gene3D" id="1.10.555.10">
    <property type="entry name" value="Rho GTPase activation protein"/>
    <property type="match status" value="1"/>
</dbReference>
<dbReference type="PRINTS" id="PR00008">
    <property type="entry name" value="DAGPEDOMAIN"/>
</dbReference>
<dbReference type="HOGENOM" id="CLU_015883_0_1_1"/>
<dbReference type="OMA" id="KIYSCDL"/>
<dbReference type="eggNOG" id="KOG1453">
    <property type="taxonomic scope" value="Eukaryota"/>
</dbReference>
<dbReference type="EMBL" id="AMQM01003347">
    <property type="status" value="NOT_ANNOTATED_CDS"/>
    <property type="molecule type" value="Genomic_DNA"/>
</dbReference>
<dbReference type="CDD" id="cd20806">
    <property type="entry name" value="C1_CHN"/>
    <property type="match status" value="1"/>
</dbReference>
<keyword evidence="1" id="KW-0343">GTPase activation</keyword>
<dbReference type="SUPFAM" id="SSF57889">
    <property type="entry name" value="Cysteine-rich domain"/>
    <property type="match status" value="1"/>
</dbReference>
<evidence type="ECO:0000256" key="1">
    <source>
        <dbReference type="ARBA" id="ARBA00022468"/>
    </source>
</evidence>
<protein>
    <recommendedName>
        <fullName evidence="9">Chimerin 1</fullName>
    </recommendedName>
</protein>
<dbReference type="SUPFAM" id="SSF48350">
    <property type="entry name" value="GTPase activation domain, GAP"/>
    <property type="match status" value="1"/>
</dbReference>
<dbReference type="PANTHER" id="PTHR46075">
    <property type="entry name" value="CHIMERIN FAMILY MEMBER"/>
    <property type="match status" value="1"/>
</dbReference>
<dbReference type="GO" id="GO:0005096">
    <property type="term" value="F:GTPase activator activity"/>
    <property type="evidence" value="ECO:0007669"/>
    <property type="project" value="UniProtKB-KW"/>
</dbReference>